<comment type="domain">
    <text evidence="10">Lacks alpha-helical transmembrane segments, suggesting that it resides in the membrane via beta-sheet conformations similar to those predicted for other outer membrane proteins and porin.</text>
</comment>
<organism evidence="13 14">
    <name type="scientific">Neolecta irregularis (strain DAH-3)</name>
    <dbReference type="NCBI Taxonomy" id="1198029"/>
    <lineage>
        <taxon>Eukaryota</taxon>
        <taxon>Fungi</taxon>
        <taxon>Dikarya</taxon>
        <taxon>Ascomycota</taxon>
        <taxon>Taphrinomycotina</taxon>
        <taxon>Neolectales</taxon>
        <taxon>Neolectaceae</taxon>
        <taxon>Neolecta</taxon>
    </lineage>
</organism>
<evidence type="ECO:0000256" key="8">
    <source>
        <dbReference type="ARBA" id="ARBA00023128"/>
    </source>
</evidence>
<evidence type="ECO:0000313" key="13">
    <source>
        <dbReference type="EMBL" id="OLL26632.1"/>
    </source>
</evidence>
<dbReference type="OrthoDB" id="17927at2759"/>
<keyword evidence="6" id="KW-0445">Lipid transport</keyword>
<keyword evidence="7" id="KW-0446">Lipid-binding</keyword>
<keyword evidence="9 10" id="KW-0472">Membrane</keyword>
<dbReference type="InterPro" id="IPR031468">
    <property type="entry name" value="SMP_LBD"/>
</dbReference>
<keyword evidence="4 10" id="KW-0812">Transmembrane</keyword>
<name>A0A1U7LVR0_NEOID</name>
<evidence type="ECO:0000256" key="3">
    <source>
        <dbReference type="ARBA" id="ARBA00022452"/>
    </source>
</evidence>
<dbReference type="PANTHER" id="PTHR28185:SF1">
    <property type="entry name" value="MITOCHONDRIAL DISTRIBUTION AND MORPHOLOGY PROTEIN 34"/>
    <property type="match status" value="1"/>
</dbReference>
<dbReference type="GO" id="GO:0015914">
    <property type="term" value="P:phospholipid transport"/>
    <property type="evidence" value="ECO:0007669"/>
    <property type="project" value="TreeGrafter"/>
</dbReference>
<comment type="function">
    <text evidence="10">Component of the ERMES/MDM complex, which serves as a molecular tether to connect the endoplasmic reticulum (ER) and mitochondria. Components of this complex are involved in the control of mitochondrial shape and protein biogenesis, and function in nonvesicular lipid trafficking between the ER and mitochondria. MDM34 is required for the interaction of the ER-resident membrane protein MMM1 and the outer mitochondrial membrane-resident beta-barrel protein MDM10.</text>
</comment>
<comment type="subunit">
    <text evidence="10">Component of the ER-mitochondria encounter structure (ERMES) or MDM complex, composed of MMM1, MDM10, MDM12 and MDM34.</text>
</comment>
<protein>
    <recommendedName>
        <fullName evidence="10">Mitochondrial distribution and morphology protein 34</fullName>
    </recommendedName>
</protein>
<evidence type="ECO:0000256" key="5">
    <source>
        <dbReference type="ARBA" id="ARBA00022787"/>
    </source>
</evidence>
<dbReference type="PANTHER" id="PTHR28185">
    <property type="entry name" value="MITOCHONDRIAL DISTRIBUTION AND MORPHOLOGY PROTEIN 34"/>
    <property type="match status" value="1"/>
</dbReference>
<feature type="region of interest" description="Disordered" evidence="11">
    <location>
        <begin position="323"/>
        <end position="390"/>
    </location>
</feature>
<keyword evidence="14" id="KW-1185">Reference proteome</keyword>
<dbReference type="PROSITE" id="PS51847">
    <property type="entry name" value="SMP"/>
    <property type="match status" value="1"/>
</dbReference>
<evidence type="ECO:0000256" key="10">
    <source>
        <dbReference type="HAMAP-Rule" id="MF_03105"/>
    </source>
</evidence>
<dbReference type="InterPro" id="IPR027536">
    <property type="entry name" value="MDM34"/>
</dbReference>
<evidence type="ECO:0000256" key="9">
    <source>
        <dbReference type="ARBA" id="ARBA00023136"/>
    </source>
</evidence>
<evidence type="ECO:0000256" key="6">
    <source>
        <dbReference type="ARBA" id="ARBA00023055"/>
    </source>
</evidence>
<keyword evidence="8 10" id="KW-0496">Mitochondrion</keyword>
<dbReference type="Pfam" id="PF26545">
    <property type="entry name" value="Mdm34_N"/>
    <property type="match status" value="1"/>
</dbReference>
<evidence type="ECO:0000259" key="12">
    <source>
        <dbReference type="PROSITE" id="PS51847"/>
    </source>
</evidence>
<evidence type="ECO:0000256" key="4">
    <source>
        <dbReference type="ARBA" id="ARBA00022692"/>
    </source>
</evidence>
<dbReference type="GO" id="GO:0007005">
    <property type="term" value="P:mitochondrion organization"/>
    <property type="evidence" value="ECO:0007669"/>
    <property type="project" value="InterPro"/>
</dbReference>
<feature type="compositionally biased region" description="Polar residues" evidence="11">
    <location>
        <begin position="370"/>
        <end position="384"/>
    </location>
</feature>
<sequence>MAFRIHWPTFSESFKAQAEELLTAALNKRDKPPHIVDKIVVKELNMGTTPPELKIIEIGDLVDDRFRGIFKFHYSGNAYITIQTRIQANPLSTSMKNTPSFTSPGVLAADIPLTVPMFLRLSDFCLSGIVILVFSKGQSVNVAFRNDPVESVRVSSSFDSIVAIRRFLQAEIEQQLRKVFQEDLPSIVHRLSRSWMNKGHEQVPKPPTLNVDPPGEFPFLSSPFPLFSPQLPVYGLGHAHPDQPLTYRYLMYLQQNRPCFSTSSNLSSFFQSRRSSWKAPVSQEKSALDVLLNDQLTQLALKQKQEEQTASLLLSHSKSPLFQPEFPTVSPPSGSERPSLSRSSTNSRERPPPKRKVVRLSSFKEKLKTKTVSLGHSGSKTTETGSEKKHLRGLFELKTMETIEEVMEGRSPHRNPFKS</sequence>
<dbReference type="GO" id="GO:1990456">
    <property type="term" value="P:mitochondrion-endoplasmic reticulum membrane tethering"/>
    <property type="evidence" value="ECO:0007669"/>
    <property type="project" value="TreeGrafter"/>
</dbReference>
<dbReference type="CDD" id="cd21673">
    <property type="entry name" value="SMP_Mdm34"/>
    <property type="match status" value="1"/>
</dbReference>
<comment type="similarity">
    <text evidence="10">Belongs to the MDM34 family.</text>
</comment>
<accession>A0A1U7LVR0</accession>
<evidence type="ECO:0000256" key="2">
    <source>
        <dbReference type="ARBA" id="ARBA00022448"/>
    </source>
</evidence>
<evidence type="ECO:0000256" key="7">
    <source>
        <dbReference type="ARBA" id="ARBA00023121"/>
    </source>
</evidence>
<proteinExistence type="inferred from homology"/>
<dbReference type="InterPro" id="IPR058825">
    <property type="entry name" value="MDM34_N"/>
</dbReference>
<feature type="domain" description="SMP-LTD" evidence="12">
    <location>
        <begin position="1"/>
        <end position="193"/>
    </location>
</feature>
<dbReference type="HAMAP" id="MF_03105">
    <property type="entry name" value="Mdm34"/>
    <property type="match status" value="1"/>
</dbReference>
<dbReference type="GO" id="GO:0008289">
    <property type="term" value="F:lipid binding"/>
    <property type="evidence" value="ECO:0007669"/>
    <property type="project" value="UniProtKB-KW"/>
</dbReference>
<keyword evidence="5 10" id="KW-1000">Mitochondrion outer membrane</keyword>
<dbReference type="GO" id="GO:0032865">
    <property type="term" value="C:ERMES complex"/>
    <property type="evidence" value="ECO:0007669"/>
    <property type="project" value="UniProtKB-UniRule"/>
</dbReference>
<dbReference type="AlphaFoldDB" id="A0A1U7LVR0"/>
<comment type="caution">
    <text evidence="13">The sequence shown here is derived from an EMBL/GenBank/DDBJ whole genome shotgun (WGS) entry which is preliminary data.</text>
</comment>
<gene>
    <name evidence="10" type="primary">MDM34</name>
    <name evidence="13" type="ORF">NEOLI_000084</name>
</gene>
<reference evidence="13 14" key="1">
    <citation type="submission" date="2016-04" db="EMBL/GenBank/DDBJ databases">
        <title>Evolutionary innovation and constraint leading to complex multicellularity in the Ascomycota.</title>
        <authorList>
            <person name="Cisse O."/>
            <person name="Nguyen A."/>
            <person name="Hewitt D.A."/>
            <person name="Jedd G."/>
            <person name="Stajich J.E."/>
        </authorList>
    </citation>
    <scope>NUCLEOTIDE SEQUENCE [LARGE SCALE GENOMIC DNA]</scope>
    <source>
        <strain evidence="13 14">DAH-3</strain>
    </source>
</reference>
<keyword evidence="2" id="KW-0813">Transport</keyword>
<keyword evidence="3 10" id="KW-1134">Transmembrane beta strand</keyword>
<dbReference type="EMBL" id="LXFE01000157">
    <property type="protein sequence ID" value="OLL26632.1"/>
    <property type="molecule type" value="Genomic_DNA"/>
</dbReference>
<dbReference type="Proteomes" id="UP000186594">
    <property type="component" value="Unassembled WGS sequence"/>
</dbReference>
<evidence type="ECO:0000256" key="11">
    <source>
        <dbReference type="SAM" id="MobiDB-lite"/>
    </source>
</evidence>
<comment type="subcellular location">
    <subcellularLocation>
        <location evidence="1">Membrane</location>
    </subcellularLocation>
    <subcellularLocation>
        <location evidence="10">Mitochondrion outer membrane</location>
        <topology evidence="10">Multi-pass membrane protein</topology>
    </subcellularLocation>
    <text evidence="10">The ERMES/MDM complex localizes to a few discrete foci (around 10 per single cell), that represent mitochondria-endoplasmic reticulum junctions. These foci are often found next to mtDNA nucleoids.</text>
</comment>
<dbReference type="STRING" id="1198029.A0A1U7LVR0"/>
<evidence type="ECO:0000313" key="14">
    <source>
        <dbReference type="Proteomes" id="UP000186594"/>
    </source>
</evidence>
<feature type="compositionally biased region" description="Low complexity" evidence="11">
    <location>
        <begin position="331"/>
        <end position="346"/>
    </location>
</feature>
<evidence type="ECO:0000256" key="1">
    <source>
        <dbReference type="ARBA" id="ARBA00004370"/>
    </source>
</evidence>